<proteinExistence type="predicted"/>
<evidence type="ECO:0000313" key="3">
    <source>
        <dbReference type="Proteomes" id="UP001642360"/>
    </source>
</evidence>
<feature type="compositionally biased region" description="Polar residues" evidence="1">
    <location>
        <begin position="709"/>
        <end position="723"/>
    </location>
</feature>
<dbReference type="AlphaFoldDB" id="A0ABC8U1J6"/>
<organism evidence="2 3">
    <name type="scientific">Ilex paraguariensis</name>
    <name type="common">yerba mate</name>
    <dbReference type="NCBI Taxonomy" id="185542"/>
    <lineage>
        <taxon>Eukaryota</taxon>
        <taxon>Viridiplantae</taxon>
        <taxon>Streptophyta</taxon>
        <taxon>Embryophyta</taxon>
        <taxon>Tracheophyta</taxon>
        <taxon>Spermatophyta</taxon>
        <taxon>Magnoliopsida</taxon>
        <taxon>eudicotyledons</taxon>
        <taxon>Gunneridae</taxon>
        <taxon>Pentapetalae</taxon>
        <taxon>asterids</taxon>
        <taxon>campanulids</taxon>
        <taxon>Aquifoliales</taxon>
        <taxon>Aquifoliaceae</taxon>
        <taxon>Ilex</taxon>
    </lineage>
</organism>
<dbReference type="PANTHER" id="PTHR33416:SF18">
    <property type="entry name" value="NUCLEOPORIN-LIKE PROTEIN"/>
    <property type="match status" value="1"/>
</dbReference>
<dbReference type="PANTHER" id="PTHR33416">
    <property type="entry name" value="NUCLEAR PORE COMPLEX PROTEIN NUP1"/>
    <property type="match status" value="1"/>
</dbReference>
<feature type="region of interest" description="Disordered" evidence="1">
    <location>
        <begin position="1"/>
        <end position="59"/>
    </location>
</feature>
<feature type="compositionally biased region" description="Polar residues" evidence="1">
    <location>
        <begin position="48"/>
        <end position="59"/>
    </location>
</feature>
<gene>
    <name evidence="2" type="ORF">ILEXP_LOCUS45451</name>
</gene>
<keyword evidence="3" id="KW-1185">Reference proteome</keyword>
<feature type="compositionally biased region" description="Pro residues" evidence="1">
    <location>
        <begin position="37"/>
        <end position="46"/>
    </location>
</feature>
<feature type="region of interest" description="Disordered" evidence="1">
    <location>
        <begin position="709"/>
        <end position="729"/>
    </location>
</feature>
<dbReference type="Proteomes" id="UP001642360">
    <property type="component" value="Unassembled WGS sequence"/>
</dbReference>
<dbReference type="EMBL" id="CAUOFW020006669">
    <property type="protein sequence ID" value="CAK9175641.1"/>
    <property type="molecule type" value="Genomic_DNA"/>
</dbReference>
<comment type="caution">
    <text evidence="2">The sequence shown here is derived from an EMBL/GenBank/DDBJ whole genome shotgun (WGS) entry which is preliminary data.</text>
</comment>
<evidence type="ECO:0000256" key="1">
    <source>
        <dbReference type="SAM" id="MobiDB-lite"/>
    </source>
</evidence>
<name>A0ABC8U1J6_9AQUA</name>
<reference evidence="2 3" key="1">
    <citation type="submission" date="2024-02" db="EMBL/GenBank/DDBJ databases">
        <authorList>
            <person name="Vignale AGUSTIN F."/>
            <person name="Sosa J E."/>
            <person name="Modenutti C."/>
        </authorList>
    </citation>
    <scope>NUCLEOTIDE SEQUENCE [LARGE SCALE GENOMIC DNA]</scope>
</reference>
<protein>
    <submittedName>
        <fullName evidence="2">Uncharacterized protein</fullName>
    </submittedName>
</protein>
<accession>A0ABC8U1J6</accession>
<feature type="compositionally biased region" description="Polar residues" evidence="1">
    <location>
        <begin position="350"/>
        <end position="365"/>
    </location>
</feature>
<sequence>MDTEKVTPLSLSSSLLYAGERDGERGAGGKLRKPPTKKPPATPYDRPPSNQSAAQRSNGSWFSKLVDPAYRLISDGATKILPSFFSKSQSTADLPLSNSGDDVPQGTKLIPNASDNDKTALNLAIVRSPGEAGPSKVADRFKGNAECNKLEQDKTSNLSDDCEFSKIEQLVKGNRFSRDDINRLTDILNSRVVGLSDVEREKQPPRMTSGEEAEGVLLACENSRTPIEGKQKETDRALLGTSTTLLQSNVRVEVGASPVDIARAYMGSRTSDIGLGSYTAISENERVLQRHDEYAIKPFIPSSSHKSSTCWPGAMVQDQYGYITPQSQRGRFGLHNLPRTPYSRTIFSKSKSKLTQLQADTRGTNSSPSPFQQTPTPLYGRTRSDALDDGYGSVGPIRHIRNKFASEARHRGSISIYSSQRASPQVEKSSVSKGFLPAMEKNMELGGTSGASKYQSVEHMVHSSEEVAPTSNPPCNEVLNKIIEHLDRHRPTPAEKAAELKLATEWKKSSPSEVTGVLPKENSSLLHLGGIDSQKNIDLVDKKLSAGGNGDNGKSNYDVKYQERSNNEATNAIDGSIKASSAVIGDTGVTGDANAEPTLGFKNTCDSRIMSTNKFVFKIVYLERNHACSINNQALHFGIFASLEISGDVRVQGVLRAEPPLKQVLDNLKLTNLKAFVATDDRPKETSQLWRFPNQANGPDITTISNAVKPQSHPSVTKPNLASISIDKPDPRRGISSDNGFGFTFPVSASSDVLLEPPTPSIMPLFSATGLPQQPALPSYSFGTKKSAKRVVFSFPSSSSASAHDDASDIKFSFGSDKKNRISFTSIGKDAICY</sequence>
<feature type="region of interest" description="Disordered" evidence="1">
    <location>
        <begin position="350"/>
        <end position="379"/>
    </location>
</feature>
<feature type="compositionally biased region" description="Low complexity" evidence="1">
    <location>
        <begin position="366"/>
        <end position="377"/>
    </location>
</feature>
<evidence type="ECO:0000313" key="2">
    <source>
        <dbReference type="EMBL" id="CAK9175641.1"/>
    </source>
</evidence>